<keyword evidence="1 4" id="KW-0349">Heme</keyword>
<evidence type="ECO:0000313" key="7">
    <source>
        <dbReference type="EMBL" id="MEJ8850273.1"/>
    </source>
</evidence>
<keyword evidence="3 4" id="KW-0408">Iron</keyword>
<evidence type="ECO:0000256" key="3">
    <source>
        <dbReference type="ARBA" id="ARBA00023004"/>
    </source>
</evidence>
<dbReference type="RefSeq" id="WP_340345553.1">
    <property type="nucleotide sequence ID" value="NZ_JBBKZT010000014.1"/>
</dbReference>
<evidence type="ECO:0000259" key="6">
    <source>
        <dbReference type="PROSITE" id="PS51007"/>
    </source>
</evidence>
<gene>
    <name evidence="7" type="ORF">WKW82_26795</name>
</gene>
<keyword evidence="2 4" id="KW-0479">Metal-binding</keyword>
<evidence type="ECO:0000256" key="5">
    <source>
        <dbReference type="SAM" id="SignalP"/>
    </source>
</evidence>
<name>A0ABU8WRX8_9BURK</name>
<dbReference type="InterPro" id="IPR009056">
    <property type="entry name" value="Cyt_c-like_dom"/>
</dbReference>
<keyword evidence="8" id="KW-1185">Reference proteome</keyword>
<protein>
    <recommendedName>
        <fullName evidence="6">Cytochrome c domain-containing protein</fullName>
    </recommendedName>
</protein>
<sequence>MTKRNLRFSCMVLALIAAASGLTSGAGAAPPTGVAAAGRSAFVGDTPLVARLPGHRLDLPAAAVRCINCHAPSAGTAGQTPFAPLLTSRYLNELRARRGGPGSRYDPASFCRVLREGIDPAGVMVDTAMPRYSLSTRGCDDLWAYVNSQ</sequence>
<reference evidence="7 8" key="1">
    <citation type="submission" date="2024-03" db="EMBL/GenBank/DDBJ databases">
        <title>Novel species of the genus Variovorax.</title>
        <authorList>
            <person name="Liu Q."/>
            <person name="Xin Y.-H."/>
        </authorList>
    </citation>
    <scope>NUCLEOTIDE SEQUENCE [LARGE SCALE GENOMIC DNA]</scope>
    <source>
        <strain evidence="7 8">KACC 18900</strain>
    </source>
</reference>
<dbReference type="SUPFAM" id="SSF46626">
    <property type="entry name" value="Cytochrome c"/>
    <property type="match status" value="1"/>
</dbReference>
<evidence type="ECO:0000256" key="4">
    <source>
        <dbReference type="PROSITE-ProRule" id="PRU00433"/>
    </source>
</evidence>
<accession>A0ABU8WRX8</accession>
<dbReference type="EMBL" id="JBBKZT010000014">
    <property type="protein sequence ID" value="MEJ8850273.1"/>
    <property type="molecule type" value="Genomic_DNA"/>
</dbReference>
<evidence type="ECO:0000313" key="8">
    <source>
        <dbReference type="Proteomes" id="UP001385892"/>
    </source>
</evidence>
<comment type="caution">
    <text evidence="7">The sequence shown here is derived from an EMBL/GenBank/DDBJ whole genome shotgun (WGS) entry which is preliminary data.</text>
</comment>
<proteinExistence type="predicted"/>
<dbReference type="Proteomes" id="UP001385892">
    <property type="component" value="Unassembled WGS sequence"/>
</dbReference>
<dbReference type="PROSITE" id="PS51007">
    <property type="entry name" value="CYTC"/>
    <property type="match status" value="1"/>
</dbReference>
<feature type="signal peptide" evidence="5">
    <location>
        <begin position="1"/>
        <end position="28"/>
    </location>
</feature>
<keyword evidence="5" id="KW-0732">Signal</keyword>
<evidence type="ECO:0000256" key="2">
    <source>
        <dbReference type="ARBA" id="ARBA00022723"/>
    </source>
</evidence>
<evidence type="ECO:0000256" key="1">
    <source>
        <dbReference type="ARBA" id="ARBA00022617"/>
    </source>
</evidence>
<dbReference type="Gene3D" id="1.10.760.10">
    <property type="entry name" value="Cytochrome c-like domain"/>
    <property type="match status" value="1"/>
</dbReference>
<organism evidence="7 8">
    <name type="scientific">Variovorax rhizosphaerae</name>
    <dbReference type="NCBI Taxonomy" id="1836200"/>
    <lineage>
        <taxon>Bacteria</taxon>
        <taxon>Pseudomonadati</taxon>
        <taxon>Pseudomonadota</taxon>
        <taxon>Betaproteobacteria</taxon>
        <taxon>Burkholderiales</taxon>
        <taxon>Comamonadaceae</taxon>
        <taxon>Variovorax</taxon>
    </lineage>
</organism>
<feature type="domain" description="Cytochrome c" evidence="6">
    <location>
        <begin position="33"/>
        <end position="149"/>
    </location>
</feature>
<feature type="chain" id="PRO_5045806069" description="Cytochrome c domain-containing protein" evidence="5">
    <location>
        <begin position="29"/>
        <end position="149"/>
    </location>
</feature>
<dbReference type="InterPro" id="IPR036909">
    <property type="entry name" value="Cyt_c-like_dom_sf"/>
</dbReference>